<dbReference type="InterPro" id="IPR042097">
    <property type="entry name" value="Aminopeptidase_N-like_N_sf"/>
</dbReference>
<name>A0A3E1K9S7_9GAMM</name>
<dbReference type="Pfam" id="PF17432">
    <property type="entry name" value="DUF3458_C"/>
    <property type="match status" value="1"/>
</dbReference>
<keyword evidence="9" id="KW-0378">Hydrolase</keyword>
<dbReference type="EC" id="3.4.11.2" evidence="4 12"/>
<evidence type="ECO:0000256" key="12">
    <source>
        <dbReference type="NCBIfam" id="TIGR02414"/>
    </source>
</evidence>
<feature type="domain" description="Peptidase M1 alanyl aminopeptidase C-terminal" evidence="15">
    <location>
        <begin position="559"/>
        <end position="876"/>
    </location>
</feature>
<dbReference type="NCBIfam" id="TIGR02414">
    <property type="entry name" value="pepN_proteo"/>
    <property type="match status" value="1"/>
</dbReference>
<dbReference type="GO" id="GO:0016285">
    <property type="term" value="F:alanyl aminopeptidase activity"/>
    <property type="evidence" value="ECO:0007669"/>
    <property type="project" value="UniProtKB-EC"/>
</dbReference>
<dbReference type="InterPro" id="IPR037144">
    <property type="entry name" value="Peptidase_M1_pepN_C_sf"/>
</dbReference>
<dbReference type="SUPFAM" id="SSF63737">
    <property type="entry name" value="Leukotriene A4 hydrolase N-terminal domain"/>
    <property type="match status" value="1"/>
</dbReference>
<protein>
    <recommendedName>
        <fullName evidence="5 12">Aminopeptidase N</fullName>
        <ecNumber evidence="4 12">3.4.11.2</ecNumber>
    </recommendedName>
</protein>
<dbReference type="FunFam" id="3.30.2010.30:FF:000002">
    <property type="entry name" value="Putative aminopeptidase N"/>
    <property type="match status" value="1"/>
</dbReference>
<dbReference type="FunFam" id="1.10.390.10:FF:000002">
    <property type="entry name" value="Aminopeptidase N"/>
    <property type="match status" value="1"/>
</dbReference>
<feature type="domain" description="Peptidase M1 membrane alanine aminopeptidase" evidence="13">
    <location>
        <begin position="232"/>
        <end position="445"/>
    </location>
</feature>
<dbReference type="InterPro" id="IPR001930">
    <property type="entry name" value="Peptidase_M1"/>
</dbReference>
<evidence type="ECO:0000313" key="18">
    <source>
        <dbReference type="Proteomes" id="UP000260351"/>
    </source>
</evidence>
<evidence type="ECO:0000256" key="2">
    <source>
        <dbReference type="ARBA" id="ARBA00001947"/>
    </source>
</evidence>
<keyword evidence="18" id="KW-1185">Reference proteome</keyword>
<dbReference type="Gene3D" id="1.25.50.10">
    <property type="entry name" value="Peptidase M1, alanyl aminopeptidase, C-terminal domain"/>
    <property type="match status" value="1"/>
</dbReference>
<dbReference type="SUPFAM" id="SSF55486">
    <property type="entry name" value="Metalloproteases ('zincins'), catalytic domain"/>
    <property type="match status" value="1"/>
</dbReference>
<sequence>MSARGDQPRTPVLRQEYRPPAWWVDHVELEFDLDATETRVTSRMSVRRNPEVDAEPLTLSGAGLETKRVEIDGEPAKFDERGADETLVVEGVPERAEVTTEVVVHPERNTALEGLYKSGAMLLTQCEAEGFRKITWFPDRPDVMATYRVRLAGDRERFPVLLSNGNCMETGELDDGRHFAVWNDPFPKPSYLFAIVAGELSELADTFTTRSGREVALKFYSEPENIGQLDHAMESLKKSMAWDEERFGLEYDLDVFHVVATHDFNMGAMENKSLNIFNARYVLADRETATDADYEAIESVIAHEYFHNWTGNRVTCRDWFQLTLKEGLTVFRDQEFTADMRSPGVKRIQDVSDLMARQFPEDAGPMAHPVRPERYVEINNFYTATVYEKGAQVVRMYETLLGRDGFRRGMDLYFERHDGQAVTCDDFRRAMADANDADLEQFERWYRQVGTPTVEASTRYDESAGELVLELAQRLPEHPDNRNIGALMIPVKVGFLDTDNRPLPVTLSGESEAGPETRLLVLTDEKAEYRFRDLPADALPSLLRDYSAPVKLDYDWSSRDLARLAGFDSDPFSRWRAMRRLSERVLGDLIEGRDEHDAELLIEAWAAVLDGSGEDPALAAELLSLPSVGELAQDRDPVDIEAIHAARVELLGLLGRRLENALRERFDTLAPTGEWSSEGPDAARRRLRNVALGLLASGGCDDAAEWASKHYDGADNMTDRLAAFRTLVHHELEGAQDALADFEQRFADDQLVMDKWFAVQATRSDERAVDDVRRLMDHAAFRLNNPNKVRSLIGAFAMMNPVAFHRADGAGYKLVGEVLDKLDDINPQVGARLATSFNRWRAYDDKRSAMMKEQLQKLAAKKGLSPDIEEIVTAALKDRSGG</sequence>
<dbReference type="InterPro" id="IPR035414">
    <property type="entry name" value="Peptidase_M1_pepN_Ig-like"/>
</dbReference>
<dbReference type="Pfam" id="PF01433">
    <property type="entry name" value="Peptidase_M1"/>
    <property type="match status" value="1"/>
</dbReference>
<keyword evidence="7" id="KW-0645">Protease</keyword>
<dbReference type="InterPro" id="IPR045357">
    <property type="entry name" value="Aminopeptidase_N-like_N"/>
</dbReference>
<gene>
    <name evidence="17" type="ORF">DZC52_05915</name>
</gene>
<dbReference type="EMBL" id="QUZK01000025">
    <property type="protein sequence ID" value="RFF30969.1"/>
    <property type="molecule type" value="Genomic_DNA"/>
</dbReference>
<evidence type="ECO:0000256" key="7">
    <source>
        <dbReference type="ARBA" id="ARBA00022670"/>
    </source>
</evidence>
<dbReference type="GO" id="GO:0008237">
    <property type="term" value="F:metallopeptidase activity"/>
    <property type="evidence" value="ECO:0007669"/>
    <property type="project" value="UniProtKB-UniRule"/>
</dbReference>
<keyword evidence="11" id="KW-0482">Metalloprotease</keyword>
<dbReference type="Gene3D" id="3.30.2010.30">
    <property type="match status" value="1"/>
</dbReference>
<dbReference type="InterPro" id="IPR038438">
    <property type="entry name" value="PepN_Ig-like_sf"/>
</dbReference>
<evidence type="ECO:0000256" key="3">
    <source>
        <dbReference type="ARBA" id="ARBA00010136"/>
    </source>
</evidence>
<dbReference type="Pfam" id="PF17900">
    <property type="entry name" value="Peptidase_M1_N"/>
    <property type="match status" value="1"/>
</dbReference>
<dbReference type="InterPro" id="IPR014782">
    <property type="entry name" value="Peptidase_M1_dom"/>
</dbReference>
<evidence type="ECO:0000256" key="9">
    <source>
        <dbReference type="ARBA" id="ARBA00022801"/>
    </source>
</evidence>
<dbReference type="Gene3D" id="1.10.390.10">
    <property type="entry name" value="Neutral Protease Domain 2"/>
    <property type="match status" value="1"/>
</dbReference>
<evidence type="ECO:0000256" key="10">
    <source>
        <dbReference type="ARBA" id="ARBA00022833"/>
    </source>
</evidence>
<keyword evidence="6 17" id="KW-0031">Aminopeptidase</keyword>
<evidence type="ECO:0000256" key="6">
    <source>
        <dbReference type="ARBA" id="ARBA00022438"/>
    </source>
</evidence>
<dbReference type="Pfam" id="PF11940">
    <property type="entry name" value="DUF3458"/>
    <property type="match status" value="1"/>
</dbReference>
<dbReference type="GO" id="GO:0008270">
    <property type="term" value="F:zinc ion binding"/>
    <property type="evidence" value="ECO:0007669"/>
    <property type="project" value="InterPro"/>
</dbReference>
<dbReference type="CDD" id="cd09600">
    <property type="entry name" value="M1_APN"/>
    <property type="match status" value="1"/>
</dbReference>
<dbReference type="Gene3D" id="2.60.40.1840">
    <property type="match status" value="1"/>
</dbReference>
<dbReference type="InterPro" id="IPR027268">
    <property type="entry name" value="Peptidase_M4/M1_CTD_sf"/>
</dbReference>
<dbReference type="AlphaFoldDB" id="A0A3E1K9S7"/>
<evidence type="ECO:0000259" key="16">
    <source>
        <dbReference type="Pfam" id="PF17900"/>
    </source>
</evidence>
<comment type="caution">
    <text evidence="17">The sequence shown here is derived from an EMBL/GenBank/DDBJ whole genome shotgun (WGS) entry which is preliminary data.</text>
</comment>
<evidence type="ECO:0000256" key="8">
    <source>
        <dbReference type="ARBA" id="ARBA00022723"/>
    </source>
</evidence>
<dbReference type="InterPro" id="IPR012779">
    <property type="entry name" value="Peptidase_M1_pepN"/>
</dbReference>
<comment type="catalytic activity">
    <reaction evidence="1">
        <text>Release of an N-terminal amino acid, Xaa-|-Yaa- from a peptide, amide or arylamide. Xaa is preferably Ala, but may be most amino acids including Pro (slow action). When a terminal hydrophobic residue is followed by a prolyl residue, the two may be released as an intact Xaa-Pro dipeptide.</text>
        <dbReference type="EC" id="3.4.11.2"/>
    </reaction>
</comment>
<dbReference type="PRINTS" id="PR00756">
    <property type="entry name" value="ALADIPTASE"/>
</dbReference>
<dbReference type="OrthoDB" id="100605at2"/>
<comment type="similarity">
    <text evidence="3">Belongs to the peptidase M1 family.</text>
</comment>
<evidence type="ECO:0000256" key="5">
    <source>
        <dbReference type="ARBA" id="ARBA00015611"/>
    </source>
</evidence>
<accession>A0A3E1K9S7</accession>
<dbReference type="RefSeq" id="WP_116650206.1">
    <property type="nucleotide sequence ID" value="NZ_QUZK01000025.1"/>
</dbReference>
<dbReference type="PANTHER" id="PTHR46322:SF1">
    <property type="entry name" value="PUROMYCIN-SENSITIVE AMINOPEPTIDASE"/>
    <property type="match status" value="1"/>
</dbReference>
<dbReference type="InterPro" id="IPR024601">
    <property type="entry name" value="Peptidase_M1_pepN_C"/>
</dbReference>
<dbReference type="Gene3D" id="2.60.40.1730">
    <property type="entry name" value="tricorn interacting facor f3 domain"/>
    <property type="match status" value="1"/>
</dbReference>
<keyword evidence="8" id="KW-0479">Metal-binding</keyword>
<dbReference type="Proteomes" id="UP000260351">
    <property type="component" value="Unassembled WGS sequence"/>
</dbReference>
<evidence type="ECO:0000259" key="13">
    <source>
        <dbReference type="Pfam" id="PF01433"/>
    </source>
</evidence>
<evidence type="ECO:0000313" key="17">
    <source>
        <dbReference type="EMBL" id="RFF30969.1"/>
    </source>
</evidence>
<proteinExistence type="inferred from homology"/>
<comment type="cofactor">
    <cofactor evidence="2">
        <name>Zn(2+)</name>
        <dbReference type="ChEBI" id="CHEBI:29105"/>
    </cofactor>
</comment>
<evidence type="ECO:0000259" key="15">
    <source>
        <dbReference type="Pfam" id="PF17432"/>
    </source>
</evidence>
<feature type="domain" description="Peptidase M1 alanyl aminopeptidase Ig-like fold" evidence="14">
    <location>
        <begin position="450"/>
        <end position="555"/>
    </location>
</feature>
<evidence type="ECO:0000256" key="4">
    <source>
        <dbReference type="ARBA" id="ARBA00012564"/>
    </source>
</evidence>
<keyword evidence="10" id="KW-0862">Zinc</keyword>
<evidence type="ECO:0000259" key="14">
    <source>
        <dbReference type="Pfam" id="PF11940"/>
    </source>
</evidence>
<feature type="domain" description="Aminopeptidase N-like N-terminal" evidence="16">
    <location>
        <begin position="26"/>
        <end position="192"/>
    </location>
</feature>
<dbReference type="PANTHER" id="PTHR46322">
    <property type="entry name" value="PUROMYCIN-SENSITIVE AMINOPEPTIDASE"/>
    <property type="match status" value="1"/>
</dbReference>
<organism evidence="17 18">
    <name type="scientific">Wenzhouxiangella sediminis</name>
    <dbReference type="NCBI Taxonomy" id="1792836"/>
    <lineage>
        <taxon>Bacteria</taxon>
        <taxon>Pseudomonadati</taxon>
        <taxon>Pseudomonadota</taxon>
        <taxon>Gammaproteobacteria</taxon>
        <taxon>Chromatiales</taxon>
        <taxon>Wenzhouxiangellaceae</taxon>
        <taxon>Wenzhouxiangella</taxon>
    </lineage>
</organism>
<dbReference type="GO" id="GO:0006508">
    <property type="term" value="P:proteolysis"/>
    <property type="evidence" value="ECO:0007669"/>
    <property type="project" value="UniProtKB-UniRule"/>
</dbReference>
<evidence type="ECO:0000256" key="1">
    <source>
        <dbReference type="ARBA" id="ARBA00000098"/>
    </source>
</evidence>
<evidence type="ECO:0000256" key="11">
    <source>
        <dbReference type="ARBA" id="ARBA00023049"/>
    </source>
</evidence>
<reference evidence="17 18" key="1">
    <citation type="submission" date="2018-08" db="EMBL/GenBank/DDBJ databases">
        <title>Wenzhouxiangella salilacus sp. nov., a novel bacterium isolated from a saline lake in Xinjiang Province, China.</title>
        <authorList>
            <person name="Han S."/>
        </authorList>
    </citation>
    <scope>NUCLEOTIDE SEQUENCE [LARGE SCALE GENOMIC DNA]</scope>
    <source>
        <strain evidence="17 18">XDB06</strain>
    </source>
</reference>